<accession>A0A5Y3MY65</accession>
<reference evidence="1" key="1">
    <citation type="submission" date="2018-06" db="EMBL/GenBank/DDBJ databases">
        <authorList>
            <person name="Ashton P.M."/>
            <person name="Dallman T."/>
            <person name="Nair S."/>
            <person name="De Pinna E."/>
            <person name="Peters T."/>
            <person name="Grant K."/>
        </authorList>
    </citation>
    <scope>NUCLEOTIDE SEQUENCE [LARGE SCALE GENOMIC DNA]</scope>
    <source>
        <strain evidence="1">275803</strain>
    </source>
</reference>
<sequence length="235" mass="24070">MLSKDKGVENNSLGDGWNSLLSTGERDYVDAAASWKQFATNQGLSPEETQAGLDKIAKGELPEGANITKAIVEGYQDGVMIAGAWYLGPAASVGKVISGGVIAEIANGSYQWFDLSQPGNENKSWDWKSSASAGIAGMLAPGRTIGQNVGIAAGSAFFTDGPDTGSISGATAGAWAGGMFGEYAPGIVNSLTGKEIPGFIFDATGSFGSEILGGYIKDAVNGTQPSSEKNKEVGE</sequence>
<dbReference type="EMBL" id="AAIVAV010000044">
    <property type="protein sequence ID" value="ECI4012263.1"/>
    <property type="molecule type" value="Genomic_DNA"/>
</dbReference>
<gene>
    <name evidence="1" type="ORF">DN310_23950</name>
</gene>
<name>A0A5Y3MY65_SALER</name>
<proteinExistence type="predicted"/>
<protein>
    <submittedName>
        <fullName evidence="1">Adhesin</fullName>
    </submittedName>
</protein>
<comment type="caution">
    <text evidence="1">The sequence shown here is derived from an EMBL/GenBank/DDBJ whole genome shotgun (WGS) entry which is preliminary data.</text>
</comment>
<evidence type="ECO:0000313" key="1">
    <source>
        <dbReference type="EMBL" id="ECI4012263.1"/>
    </source>
</evidence>
<dbReference type="Proteomes" id="UP000839598">
    <property type="component" value="Unassembled WGS sequence"/>
</dbReference>
<organism evidence="1">
    <name type="scientific">Salmonella enterica subsp. salamae</name>
    <dbReference type="NCBI Taxonomy" id="59202"/>
    <lineage>
        <taxon>Bacteria</taxon>
        <taxon>Pseudomonadati</taxon>
        <taxon>Pseudomonadota</taxon>
        <taxon>Gammaproteobacteria</taxon>
        <taxon>Enterobacterales</taxon>
        <taxon>Enterobacteriaceae</taxon>
        <taxon>Salmonella</taxon>
    </lineage>
</organism>
<dbReference type="AlphaFoldDB" id="A0A5Y3MY65"/>